<dbReference type="EMBL" id="CP097503">
    <property type="protein sequence ID" value="URD82204.1"/>
    <property type="molecule type" value="Genomic_DNA"/>
</dbReference>
<evidence type="ECO:0000313" key="2">
    <source>
        <dbReference type="EMBL" id="URD82204.1"/>
    </source>
</evidence>
<dbReference type="EMBL" id="CP097503">
    <property type="protein sequence ID" value="URD77341.1"/>
    <property type="molecule type" value="Genomic_DNA"/>
</dbReference>
<evidence type="ECO:0000313" key="3">
    <source>
        <dbReference type="Proteomes" id="UP001055439"/>
    </source>
</evidence>
<evidence type="ECO:0000313" key="1">
    <source>
        <dbReference type="EMBL" id="URD77341.1"/>
    </source>
</evidence>
<name>A0A9E7EQR9_9LILI</name>
<dbReference type="Pfam" id="PF05542">
    <property type="entry name" value="DUF760"/>
    <property type="match status" value="1"/>
</dbReference>
<protein>
    <submittedName>
        <fullName evidence="2">Uncharacterized protein</fullName>
    </submittedName>
</protein>
<keyword evidence="3" id="KW-1185">Reference proteome</keyword>
<dbReference type="Proteomes" id="UP001055439">
    <property type="component" value="Chromosome 10"/>
</dbReference>
<accession>A0A9E7EQR9</accession>
<organism evidence="2 3">
    <name type="scientific">Musa troglodytarum</name>
    <name type="common">fe'i banana</name>
    <dbReference type="NCBI Taxonomy" id="320322"/>
    <lineage>
        <taxon>Eukaryota</taxon>
        <taxon>Viridiplantae</taxon>
        <taxon>Streptophyta</taxon>
        <taxon>Embryophyta</taxon>
        <taxon>Tracheophyta</taxon>
        <taxon>Spermatophyta</taxon>
        <taxon>Magnoliopsida</taxon>
        <taxon>Liliopsida</taxon>
        <taxon>Zingiberales</taxon>
        <taxon>Musaceae</taxon>
        <taxon>Musa</taxon>
    </lineage>
</organism>
<dbReference type="InterPro" id="IPR008479">
    <property type="entry name" value="DUF760"/>
</dbReference>
<gene>
    <name evidence="1" type="ORF">MUK42_09350</name>
    <name evidence="2" type="ORF">MUK42_27480</name>
</gene>
<dbReference type="PANTHER" id="PTHR33598:SF4">
    <property type="entry name" value="OS02G0833400 PROTEIN"/>
    <property type="match status" value="1"/>
</dbReference>
<sequence length="90" mass="10487">MKVRRQHRRRGVEVAEKKRGASCTELQWWMVDGGWHVTLVTETSAPELPNLLFWLMVVGYNIRNIEVFIDMERMLDAQPNLPELPPGENV</sequence>
<dbReference type="PANTHER" id="PTHR33598">
    <property type="entry name" value="OS02G0833400 PROTEIN"/>
    <property type="match status" value="1"/>
</dbReference>
<reference evidence="2" key="1">
    <citation type="submission" date="2022-05" db="EMBL/GenBank/DDBJ databases">
        <title>The Musa troglodytarum L. genome provides insights into the mechanism of non-climacteric behaviour and enrichment of carotenoids.</title>
        <authorList>
            <person name="Wang J."/>
        </authorList>
    </citation>
    <scope>NUCLEOTIDE SEQUENCE</scope>
    <source>
        <tissue evidence="2">Leaf</tissue>
    </source>
</reference>
<proteinExistence type="predicted"/>
<dbReference type="OrthoDB" id="4115at2759"/>
<dbReference type="AlphaFoldDB" id="A0A9E7EQR9"/>